<proteinExistence type="predicted"/>
<dbReference type="OrthoDB" id="9156397at2"/>
<evidence type="ECO:0000313" key="1">
    <source>
        <dbReference type="EMBL" id="QCT01391.1"/>
    </source>
</evidence>
<dbReference type="EMBL" id="CP040396">
    <property type="protein sequence ID" value="QCT01391.1"/>
    <property type="molecule type" value="Genomic_DNA"/>
</dbReference>
<dbReference type="RefSeq" id="WP_138224529.1">
    <property type="nucleotide sequence ID" value="NZ_CP040396.1"/>
</dbReference>
<keyword evidence="2" id="KW-1185">Reference proteome</keyword>
<evidence type="ECO:0000313" key="2">
    <source>
        <dbReference type="Proteomes" id="UP000300879"/>
    </source>
</evidence>
<sequence length="186" mass="22142">MKLTALVKQYEKNMANYEEWKLSDFRSKYKSIEEHIKDAVWGYLPDRKRDSHQVQLDKDVLEEVTTQLLDQGVIDQLNQCKNFDEILVVIYCVKVKGFGSLSVYDTALRLGAYYHLYPEMVYLHRGAEYGAKMLLKLTSTDERIRYFCNDPNYPYIQKEHFPHELQNLTAQHIENFLCRMKEQFIL</sequence>
<name>A0A4P8XJ72_9BACL</name>
<accession>A0A4P8XJ72</accession>
<gene>
    <name evidence="1" type="ORF">E6C60_0669</name>
</gene>
<dbReference type="KEGG" id="palo:E6C60_0669"/>
<organism evidence="1 2">
    <name type="scientific">Paenibacillus algicola</name>
    <dbReference type="NCBI Taxonomy" id="2565926"/>
    <lineage>
        <taxon>Bacteria</taxon>
        <taxon>Bacillati</taxon>
        <taxon>Bacillota</taxon>
        <taxon>Bacilli</taxon>
        <taxon>Bacillales</taxon>
        <taxon>Paenibacillaceae</taxon>
        <taxon>Paenibacillus</taxon>
    </lineage>
</organism>
<protein>
    <submittedName>
        <fullName evidence="1">Uncharacterized protein</fullName>
    </submittedName>
</protein>
<dbReference type="AlphaFoldDB" id="A0A4P8XJ72"/>
<reference evidence="1 2" key="1">
    <citation type="submission" date="2019-05" db="EMBL/GenBank/DDBJ databases">
        <authorList>
            <person name="Chen C."/>
        </authorList>
    </citation>
    <scope>NUCLEOTIDE SEQUENCE [LARGE SCALE GENOMIC DNA]</scope>
    <source>
        <strain evidence="1 2">HB172198</strain>
    </source>
</reference>
<dbReference type="Proteomes" id="UP000300879">
    <property type="component" value="Chromosome"/>
</dbReference>